<dbReference type="InterPro" id="IPR043129">
    <property type="entry name" value="ATPase_NBD"/>
</dbReference>
<dbReference type="Gene3D" id="3.30.420.40">
    <property type="match status" value="2"/>
</dbReference>
<comment type="caution">
    <text evidence="6">Lacks conserved residue(s) required for the propagation of feature annotation.</text>
</comment>
<dbReference type="NCBIfam" id="TIGR00904">
    <property type="entry name" value="mreB"/>
    <property type="match status" value="1"/>
</dbReference>
<comment type="subcellular location">
    <subcellularLocation>
        <location evidence="6">Cytoplasm</location>
    </subcellularLocation>
    <text evidence="6">Membrane-associated.</text>
</comment>
<reference evidence="7 8" key="1">
    <citation type="submission" date="2019-03" db="EMBL/GenBank/DDBJ databases">
        <title>Metabolic potential of uncultured bacteria and archaea associated with petroleum seepage in deep-sea sediments.</title>
        <authorList>
            <person name="Dong X."/>
            <person name="Hubert C."/>
        </authorList>
    </citation>
    <scope>NUCLEOTIDE SEQUENCE [LARGE SCALE GENOMIC DNA]</scope>
    <source>
        <strain evidence="7">E44_bin18</strain>
    </source>
</reference>
<keyword evidence="1 6" id="KW-0963">Cytoplasm</keyword>
<dbReference type="CDD" id="cd10225">
    <property type="entry name" value="ASKHA_NBD_MreB-like"/>
    <property type="match status" value="1"/>
</dbReference>
<evidence type="ECO:0000256" key="1">
    <source>
        <dbReference type="ARBA" id="ARBA00022490"/>
    </source>
</evidence>
<dbReference type="PANTHER" id="PTHR42749">
    <property type="entry name" value="CELL SHAPE-DETERMINING PROTEIN MREB"/>
    <property type="match status" value="1"/>
</dbReference>
<evidence type="ECO:0000256" key="3">
    <source>
        <dbReference type="ARBA" id="ARBA00022840"/>
    </source>
</evidence>
<comment type="similarity">
    <text evidence="5 6">Belongs to the FtsA/MreB family.</text>
</comment>
<accession>A0A523UT41</accession>
<dbReference type="HAMAP" id="MF_02207">
    <property type="entry name" value="MreB"/>
    <property type="match status" value="1"/>
</dbReference>
<evidence type="ECO:0000313" key="8">
    <source>
        <dbReference type="Proteomes" id="UP000315525"/>
    </source>
</evidence>
<protein>
    <recommendedName>
        <fullName evidence="6">Cell shape-determining protein MreB</fullName>
    </recommendedName>
</protein>
<dbReference type="PANTHER" id="PTHR42749:SF1">
    <property type="entry name" value="CELL SHAPE-DETERMINING PROTEIN MREB"/>
    <property type="match status" value="1"/>
</dbReference>
<name>A0A523UT41_UNCT6</name>
<dbReference type="SUPFAM" id="SSF53067">
    <property type="entry name" value="Actin-like ATPase domain"/>
    <property type="match status" value="2"/>
</dbReference>
<evidence type="ECO:0000256" key="6">
    <source>
        <dbReference type="HAMAP-Rule" id="MF_02207"/>
    </source>
</evidence>
<gene>
    <name evidence="6" type="primary">mreB</name>
    <name evidence="7" type="ORF">E3J62_07310</name>
</gene>
<evidence type="ECO:0000256" key="2">
    <source>
        <dbReference type="ARBA" id="ARBA00022741"/>
    </source>
</evidence>
<keyword evidence="3 6" id="KW-0067">ATP-binding</keyword>
<feature type="binding site" evidence="6">
    <location>
        <begin position="167"/>
        <end position="169"/>
    </location>
    <ligand>
        <name>ATP</name>
        <dbReference type="ChEBI" id="CHEBI:30616"/>
    </ligand>
</feature>
<comment type="caution">
    <text evidence="7">The sequence shown here is derived from an EMBL/GenBank/DDBJ whole genome shotgun (WGS) entry which is preliminary data.</text>
</comment>
<evidence type="ECO:0000313" key="7">
    <source>
        <dbReference type="EMBL" id="TET45559.1"/>
    </source>
</evidence>
<keyword evidence="4 6" id="KW-0133">Cell shape</keyword>
<dbReference type="GO" id="GO:0005737">
    <property type="term" value="C:cytoplasm"/>
    <property type="evidence" value="ECO:0007669"/>
    <property type="project" value="UniProtKB-SubCell"/>
</dbReference>
<dbReference type="GO" id="GO:0005524">
    <property type="term" value="F:ATP binding"/>
    <property type="evidence" value="ECO:0007669"/>
    <property type="project" value="UniProtKB-KW"/>
</dbReference>
<feature type="binding site" evidence="6">
    <location>
        <begin position="215"/>
        <end position="218"/>
    </location>
    <ligand>
        <name>ATP</name>
        <dbReference type="ChEBI" id="CHEBI:30616"/>
    </ligand>
</feature>
<dbReference type="Pfam" id="PF06723">
    <property type="entry name" value="MreB_Mbl"/>
    <property type="match status" value="1"/>
</dbReference>
<keyword evidence="2 6" id="KW-0547">Nucleotide-binding</keyword>
<dbReference type="NCBIfam" id="NF010539">
    <property type="entry name" value="PRK13927.1"/>
    <property type="match status" value="1"/>
</dbReference>
<comment type="function">
    <text evidence="6">Forms membrane-associated dynamic filaments that are essential for cell shape determination. Acts by regulating cell wall synthesis and cell elongation, and thus cell shape. A feedback loop between cell geometry and MreB localization may maintain elongated cell shape by targeting cell wall growth to regions of negative cell wall curvature.</text>
</comment>
<dbReference type="InterPro" id="IPR004753">
    <property type="entry name" value="MreB"/>
</dbReference>
<organism evidence="7 8">
    <name type="scientific">candidate division TA06 bacterium</name>
    <dbReference type="NCBI Taxonomy" id="2250710"/>
    <lineage>
        <taxon>Bacteria</taxon>
        <taxon>Bacteria division TA06</taxon>
    </lineage>
</organism>
<dbReference type="GO" id="GO:0008360">
    <property type="term" value="P:regulation of cell shape"/>
    <property type="evidence" value="ECO:0007669"/>
    <property type="project" value="UniProtKB-UniRule"/>
</dbReference>
<dbReference type="PRINTS" id="PR01652">
    <property type="entry name" value="SHAPEPROTEIN"/>
</dbReference>
<dbReference type="InterPro" id="IPR056546">
    <property type="entry name" value="MreB_MamK-like"/>
</dbReference>
<evidence type="ECO:0000256" key="4">
    <source>
        <dbReference type="ARBA" id="ARBA00022960"/>
    </source>
</evidence>
<sequence>MAFSFKRLFSGWITNDMAIDLGTATTLIYVKGRGILLNEPSVVAIDNRSHKPIAVGREAKRMLGRTPDEIRAVRPMKDGVIADFEVVEEMLRFFLAMAQKKRFLIRPRVIVCVPSGITAVEMRAVRDSVEHAGAREVYLVAEPIAAAVGVGLPVNTPAGNMVIDVGGGTTEIAVIALSGIVCNSSIRVGGDEMDDAVLQYLKKTYNLMIGEQTAEMIKIRIGSASPLPEETEMEVRGIDLVAGIPKTIKVGSAEIREALKEPVALITEALRSALEKTPPELAADIVDKGIVMTGGGSLLRGLDALLREDTNLPISVVNNPLECVVLGTGKILDEIEHYENLLITSTRE</sequence>
<comment type="subunit">
    <text evidence="6">Forms polymers.</text>
</comment>
<dbReference type="GO" id="GO:0000902">
    <property type="term" value="P:cell morphogenesis"/>
    <property type="evidence" value="ECO:0007669"/>
    <property type="project" value="InterPro"/>
</dbReference>
<dbReference type="Proteomes" id="UP000315525">
    <property type="component" value="Unassembled WGS sequence"/>
</dbReference>
<feature type="binding site" evidence="6">
    <location>
        <begin position="295"/>
        <end position="298"/>
    </location>
    <ligand>
        <name>ATP</name>
        <dbReference type="ChEBI" id="CHEBI:30616"/>
    </ligand>
</feature>
<proteinExistence type="inferred from homology"/>
<evidence type="ECO:0000256" key="5">
    <source>
        <dbReference type="ARBA" id="ARBA00023458"/>
    </source>
</evidence>
<dbReference type="AlphaFoldDB" id="A0A523UT41"/>
<dbReference type="EMBL" id="SOJN01000080">
    <property type="protein sequence ID" value="TET45559.1"/>
    <property type="molecule type" value="Genomic_DNA"/>
</dbReference>